<evidence type="ECO:0000313" key="2">
    <source>
        <dbReference type="EMBL" id="MCA9385899.1"/>
    </source>
</evidence>
<reference evidence="2" key="2">
    <citation type="journal article" date="2021" name="Microbiome">
        <title>Successional dynamics and alternative stable states in a saline activated sludge microbial community over 9 years.</title>
        <authorList>
            <person name="Wang Y."/>
            <person name="Ye J."/>
            <person name="Ju F."/>
            <person name="Liu L."/>
            <person name="Boyd J.A."/>
            <person name="Deng Y."/>
            <person name="Parks D.H."/>
            <person name="Jiang X."/>
            <person name="Yin X."/>
            <person name="Woodcroft B.J."/>
            <person name="Tyson G.W."/>
            <person name="Hugenholtz P."/>
            <person name="Polz M.F."/>
            <person name="Zhang T."/>
        </authorList>
    </citation>
    <scope>NUCLEOTIDE SEQUENCE</scope>
    <source>
        <strain evidence="2">HKST-UBA11</strain>
    </source>
</reference>
<dbReference type="Proteomes" id="UP000754563">
    <property type="component" value="Unassembled WGS sequence"/>
</dbReference>
<keyword evidence="1" id="KW-0812">Transmembrane</keyword>
<dbReference type="EMBL" id="JAGQLH010000054">
    <property type="protein sequence ID" value="MCA9385899.1"/>
    <property type="molecule type" value="Genomic_DNA"/>
</dbReference>
<organism evidence="2 3">
    <name type="scientific">Candidatus Dojkabacteria bacterium</name>
    <dbReference type="NCBI Taxonomy" id="2099670"/>
    <lineage>
        <taxon>Bacteria</taxon>
        <taxon>Candidatus Dojkabacteria</taxon>
    </lineage>
</organism>
<feature type="transmembrane region" description="Helical" evidence="1">
    <location>
        <begin position="39"/>
        <end position="60"/>
    </location>
</feature>
<keyword evidence="1" id="KW-1133">Transmembrane helix</keyword>
<accession>A0A955RKI0</accession>
<evidence type="ECO:0008006" key="4">
    <source>
        <dbReference type="Google" id="ProtNLM"/>
    </source>
</evidence>
<proteinExistence type="predicted"/>
<dbReference type="AlphaFoldDB" id="A0A955RKI0"/>
<evidence type="ECO:0000313" key="3">
    <source>
        <dbReference type="Proteomes" id="UP000754563"/>
    </source>
</evidence>
<evidence type="ECO:0000256" key="1">
    <source>
        <dbReference type="SAM" id="Phobius"/>
    </source>
</evidence>
<feature type="transmembrane region" description="Helical" evidence="1">
    <location>
        <begin position="12"/>
        <end position="33"/>
    </location>
</feature>
<protein>
    <recommendedName>
        <fullName evidence="4">DUF2892 domain-containing protein</fullName>
    </recommendedName>
</protein>
<name>A0A955RKI0_9BACT</name>
<dbReference type="Gene3D" id="6.10.140.1340">
    <property type="match status" value="1"/>
</dbReference>
<gene>
    <name evidence="2" type="ORF">KC717_04600</name>
</gene>
<reference evidence="2" key="1">
    <citation type="submission" date="2020-04" db="EMBL/GenBank/DDBJ databases">
        <authorList>
            <person name="Zhang T."/>
        </authorList>
    </citation>
    <scope>NUCLEOTIDE SEQUENCE</scope>
    <source>
        <strain evidence="2">HKST-UBA11</strain>
    </source>
</reference>
<keyword evidence="1" id="KW-0472">Membrane</keyword>
<comment type="caution">
    <text evidence="2">The sequence shown here is derived from an EMBL/GenBank/DDBJ whole genome shotgun (WGS) entry which is preliminary data.</text>
</comment>
<sequence>MSEKKFRALRQALFVGAVLNTLGMILTIRYGTIFLTINVLPTIGLMVTAFTGFCPLAYVLEKTTIIAGEMYLYRYIA</sequence>